<protein>
    <submittedName>
        <fullName evidence="3">C39 family peptidase</fullName>
    </submittedName>
</protein>
<dbReference type="RefSeq" id="WP_257233688.1">
    <property type="nucleotide sequence ID" value="NZ_CP077418.1"/>
</dbReference>
<name>A0AAW6LXI1_RHOSG</name>
<sequence>MDENFGTDLADTDYAGDPTPADDGADFLGDSAGIDMPAMPTMWDDTPDSVTSPNAMPSMPAMTVPDNDIEPDAAPPAPIPTNDDASLPDPAETPTPATDGTPGPDDGTYGTPTAWTADWFYQEVDGYCGPSSVAQIVSEYTGLDISDPQQLVDRALELGLFPNGDPSQGMTSKSMEILMEDQGVPCHLETSSISDLEEKLSDGYGVVTMVDSGEIWYPGEETVEDDTPDHALVVAGIDTERGVVILSDPGHPDGNQLEVPIDRFEDAWSDSGHEMLVADAPDADLADSTVDPTVAALAPRPWAIITLTHR</sequence>
<comment type="caution">
    <text evidence="3">The sequence shown here is derived from an EMBL/GenBank/DDBJ whole genome shotgun (WGS) entry which is preliminary data.</text>
</comment>
<organism evidence="3 4">
    <name type="scientific">Rhodococcus qingshengii</name>
    <dbReference type="NCBI Taxonomy" id="334542"/>
    <lineage>
        <taxon>Bacteria</taxon>
        <taxon>Bacillati</taxon>
        <taxon>Actinomycetota</taxon>
        <taxon>Actinomycetes</taxon>
        <taxon>Mycobacteriales</taxon>
        <taxon>Nocardiaceae</taxon>
        <taxon>Rhodococcus</taxon>
        <taxon>Rhodococcus erythropolis group</taxon>
    </lineage>
</organism>
<dbReference type="EMBL" id="JARDXE010000034">
    <property type="protein sequence ID" value="MDE8649842.1"/>
    <property type="molecule type" value="Genomic_DNA"/>
</dbReference>
<evidence type="ECO:0000259" key="2">
    <source>
        <dbReference type="Pfam" id="PF13529"/>
    </source>
</evidence>
<gene>
    <name evidence="3" type="ORF">PXH69_33255</name>
</gene>
<proteinExistence type="predicted"/>
<reference evidence="3" key="1">
    <citation type="submission" date="2023-02" db="EMBL/GenBank/DDBJ databases">
        <title>A novel hydrolase synthesized by Rhodococcus erythropolis HQ is responsible for the detoxification of Zearalenone.</title>
        <authorList>
            <person name="Hu J."/>
            <person name="Xu J."/>
        </authorList>
    </citation>
    <scope>NUCLEOTIDE SEQUENCE</scope>
    <source>
        <strain evidence="3">HQ</strain>
    </source>
</reference>
<evidence type="ECO:0000256" key="1">
    <source>
        <dbReference type="SAM" id="MobiDB-lite"/>
    </source>
</evidence>
<dbReference type="AlphaFoldDB" id="A0AAW6LXI1"/>
<feature type="compositionally biased region" description="Low complexity" evidence="1">
    <location>
        <begin position="80"/>
        <end position="111"/>
    </location>
</feature>
<feature type="compositionally biased region" description="Low complexity" evidence="1">
    <location>
        <begin position="12"/>
        <end position="22"/>
    </location>
</feature>
<evidence type="ECO:0000313" key="3">
    <source>
        <dbReference type="EMBL" id="MDE8649842.1"/>
    </source>
</evidence>
<dbReference type="Proteomes" id="UP001217325">
    <property type="component" value="Unassembled WGS sequence"/>
</dbReference>
<evidence type="ECO:0000313" key="4">
    <source>
        <dbReference type="Proteomes" id="UP001217325"/>
    </source>
</evidence>
<dbReference type="Gene3D" id="3.90.70.10">
    <property type="entry name" value="Cysteine proteinases"/>
    <property type="match status" value="1"/>
</dbReference>
<feature type="region of interest" description="Disordered" evidence="1">
    <location>
        <begin position="1"/>
        <end position="111"/>
    </location>
</feature>
<feature type="domain" description="Peptidase C39-like" evidence="2">
    <location>
        <begin position="119"/>
        <end position="249"/>
    </location>
</feature>
<dbReference type="InterPro" id="IPR039564">
    <property type="entry name" value="Peptidase_C39-like"/>
</dbReference>
<dbReference type="Pfam" id="PF13529">
    <property type="entry name" value="Peptidase_C39_2"/>
    <property type="match status" value="1"/>
</dbReference>
<accession>A0AAW6LXI1</accession>